<dbReference type="AlphaFoldDB" id="A0A4V2RHQ0"/>
<dbReference type="GO" id="GO:0003700">
    <property type="term" value="F:DNA-binding transcription factor activity"/>
    <property type="evidence" value="ECO:0007669"/>
    <property type="project" value="TreeGrafter"/>
</dbReference>
<dbReference type="GO" id="GO:0003677">
    <property type="term" value="F:DNA binding"/>
    <property type="evidence" value="ECO:0007669"/>
    <property type="project" value="UniProtKB-KW"/>
</dbReference>
<evidence type="ECO:0000256" key="2">
    <source>
        <dbReference type="SAM" id="MobiDB-lite"/>
    </source>
</evidence>
<gene>
    <name evidence="4" type="ORF">EV665_11427</name>
</gene>
<proteinExistence type="predicted"/>
<dbReference type="EMBL" id="SLVX01000014">
    <property type="protein sequence ID" value="TCN41260.1"/>
    <property type="molecule type" value="Genomic_DNA"/>
</dbReference>
<comment type="caution">
    <text evidence="4">The sequence shown here is derived from an EMBL/GenBank/DDBJ whole genome shotgun (WGS) entry which is preliminary data.</text>
</comment>
<protein>
    <submittedName>
        <fullName evidence="4">Transcriptional regulator with XRE-family HTH domain</fullName>
    </submittedName>
</protein>
<dbReference type="CDD" id="cd02209">
    <property type="entry name" value="cupin_XRE_C"/>
    <property type="match status" value="1"/>
</dbReference>
<dbReference type="Pfam" id="PF01381">
    <property type="entry name" value="HTH_3"/>
    <property type="match status" value="1"/>
</dbReference>
<dbReference type="InterPro" id="IPR011051">
    <property type="entry name" value="RmlC_Cupin_sf"/>
</dbReference>
<evidence type="ECO:0000259" key="3">
    <source>
        <dbReference type="PROSITE" id="PS50943"/>
    </source>
</evidence>
<dbReference type="SUPFAM" id="SSF47413">
    <property type="entry name" value="lambda repressor-like DNA-binding domains"/>
    <property type="match status" value="1"/>
</dbReference>
<evidence type="ECO:0000313" key="4">
    <source>
        <dbReference type="EMBL" id="TCN41260.1"/>
    </source>
</evidence>
<dbReference type="InterPro" id="IPR010982">
    <property type="entry name" value="Lambda_DNA-bd_dom_sf"/>
</dbReference>
<name>A0A4V2RHQ0_SHIGR</name>
<accession>A0A4V2RHQ0</accession>
<dbReference type="InterPro" id="IPR001387">
    <property type="entry name" value="Cro/C1-type_HTH"/>
</dbReference>
<dbReference type="PROSITE" id="PS50943">
    <property type="entry name" value="HTH_CROC1"/>
    <property type="match status" value="1"/>
</dbReference>
<dbReference type="InterPro" id="IPR014710">
    <property type="entry name" value="RmlC-like_jellyroll"/>
</dbReference>
<dbReference type="InterPro" id="IPR050807">
    <property type="entry name" value="TransReg_Diox_bact_type"/>
</dbReference>
<dbReference type="Gene3D" id="1.10.260.40">
    <property type="entry name" value="lambda repressor-like DNA-binding domains"/>
    <property type="match status" value="1"/>
</dbReference>
<reference evidence="4 5" key="1">
    <citation type="submission" date="2019-03" db="EMBL/GenBank/DDBJ databases">
        <title>Genomic Encyclopedia of Type Strains, Phase IV (KMG-IV): sequencing the most valuable type-strain genomes for metagenomic binning, comparative biology and taxonomic classification.</title>
        <authorList>
            <person name="Goeker M."/>
        </authorList>
    </citation>
    <scope>NUCLEOTIDE SEQUENCE [LARGE SCALE GENOMIC DNA]</scope>
    <source>
        <strain evidence="4 5">DSM 18401</strain>
    </source>
</reference>
<dbReference type="Pfam" id="PF07883">
    <property type="entry name" value="Cupin_2"/>
    <property type="match status" value="1"/>
</dbReference>
<dbReference type="Proteomes" id="UP000295351">
    <property type="component" value="Unassembled WGS sequence"/>
</dbReference>
<dbReference type="RefSeq" id="WP_162853113.1">
    <property type="nucleotide sequence ID" value="NZ_BAABEI010000012.1"/>
</dbReference>
<feature type="domain" description="HTH cro/C1-type" evidence="3">
    <location>
        <begin position="30"/>
        <end position="84"/>
    </location>
</feature>
<keyword evidence="1" id="KW-0238">DNA-binding</keyword>
<dbReference type="Gene3D" id="2.60.120.10">
    <property type="entry name" value="Jelly Rolls"/>
    <property type="match status" value="1"/>
</dbReference>
<dbReference type="SUPFAM" id="SSF51182">
    <property type="entry name" value="RmlC-like cupins"/>
    <property type="match status" value="1"/>
</dbReference>
<feature type="region of interest" description="Disordered" evidence="2">
    <location>
        <begin position="1"/>
        <end position="23"/>
    </location>
</feature>
<dbReference type="PANTHER" id="PTHR46797">
    <property type="entry name" value="HTH-TYPE TRANSCRIPTIONAL REGULATOR"/>
    <property type="match status" value="1"/>
</dbReference>
<evidence type="ECO:0000256" key="1">
    <source>
        <dbReference type="ARBA" id="ARBA00023125"/>
    </source>
</evidence>
<keyword evidence="5" id="KW-1185">Reference proteome</keyword>
<sequence length="206" mass="22582">MTLDDDKMPASDAEGSGSDMPAPAALGQMLRQRRKAIGKTMKQVALEAGLTEGFISQIERGISTPSLISLYNVANALGTSVDTFLSQPPRHEHSMVSHAGERPGYNVATKDRVYELLERGFPGAMLNGCITQIPEGYVSELTSHEGEDFIYLIEGEILYEVDGKDYHLKAGDTLHFPSKLPHRARNIGKGPARELWVGTTRIIKED</sequence>
<dbReference type="SMART" id="SM00530">
    <property type="entry name" value="HTH_XRE"/>
    <property type="match status" value="1"/>
</dbReference>
<dbReference type="GO" id="GO:0005829">
    <property type="term" value="C:cytosol"/>
    <property type="evidence" value="ECO:0007669"/>
    <property type="project" value="TreeGrafter"/>
</dbReference>
<evidence type="ECO:0000313" key="5">
    <source>
        <dbReference type="Proteomes" id="UP000295351"/>
    </source>
</evidence>
<dbReference type="CDD" id="cd00093">
    <property type="entry name" value="HTH_XRE"/>
    <property type="match status" value="1"/>
</dbReference>
<dbReference type="PANTHER" id="PTHR46797:SF25">
    <property type="entry name" value="TRANSCRIPTIONAL REGULATOR"/>
    <property type="match status" value="1"/>
</dbReference>
<organism evidence="4 5">
    <name type="scientific">Shinella granuli</name>
    <dbReference type="NCBI Taxonomy" id="323621"/>
    <lineage>
        <taxon>Bacteria</taxon>
        <taxon>Pseudomonadati</taxon>
        <taxon>Pseudomonadota</taxon>
        <taxon>Alphaproteobacteria</taxon>
        <taxon>Hyphomicrobiales</taxon>
        <taxon>Rhizobiaceae</taxon>
        <taxon>Shinella</taxon>
    </lineage>
</organism>
<dbReference type="InterPro" id="IPR013096">
    <property type="entry name" value="Cupin_2"/>
</dbReference>